<feature type="transmembrane region" description="Helical" evidence="6">
    <location>
        <begin position="293"/>
        <end position="313"/>
    </location>
</feature>
<organism evidence="8 9">
    <name type="scientific">Sphingomonas aerophila</name>
    <dbReference type="NCBI Taxonomy" id="1344948"/>
    <lineage>
        <taxon>Bacteria</taxon>
        <taxon>Pseudomonadati</taxon>
        <taxon>Pseudomonadota</taxon>
        <taxon>Alphaproteobacteria</taxon>
        <taxon>Sphingomonadales</taxon>
        <taxon>Sphingomonadaceae</taxon>
        <taxon>Sphingomonas</taxon>
    </lineage>
</organism>
<comment type="subcellular location">
    <subcellularLocation>
        <location evidence="1">Membrane</location>
        <topology evidence="1">Multi-pass membrane protein</topology>
    </subcellularLocation>
</comment>
<sequence length="351" mass="36257">MVIGSVAALPVGRRRGMAADTVAFDPVPPRAAGSSHGLTRIALRSGVQHRYAGWMRAAVPVLPLLVAALGIASYGVMDALMKGLALGIGAYSALVWRVGAGTAITAVLYLGSRPRRPQRHVLLVHAGRSVLVAAMALAFFWGIARVPLAEAVALSFIAPLIALGLAALFLREAVGWQSVAASVLGLVGVAIVMAGRLGVTHGPDTARGMAAVLVSAILYAANLVVARHQAQQAGPVEIAFWQNLFVLTLLLVGAAWLVRPIPGQGAAIGAAAVLAVVSLLLLSWAYARAEARVLVSVEYTAFIWAALMGWWWFGEELTPVTLAGTALIIAGCAWAARTGGAPALPQAEASA</sequence>
<dbReference type="Gene3D" id="1.10.3730.20">
    <property type="match status" value="1"/>
</dbReference>
<name>A0A7W9ET26_9SPHN</name>
<feature type="transmembrane region" description="Helical" evidence="6">
    <location>
        <begin position="122"/>
        <end position="143"/>
    </location>
</feature>
<comment type="caution">
    <text evidence="8">The sequence shown here is derived from an EMBL/GenBank/DDBJ whole genome shotgun (WGS) entry which is preliminary data.</text>
</comment>
<dbReference type="AlphaFoldDB" id="A0A7W9ET26"/>
<gene>
    <name evidence="8" type="ORF">FHS94_000555</name>
</gene>
<dbReference type="InterPro" id="IPR037185">
    <property type="entry name" value="EmrE-like"/>
</dbReference>
<feature type="transmembrane region" description="Helical" evidence="6">
    <location>
        <begin position="88"/>
        <end position="110"/>
    </location>
</feature>
<feature type="transmembrane region" description="Helical" evidence="6">
    <location>
        <begin position="149"/>
        <end position="170"/>
    </location>
</feature>
<feature type="transmembrane region" description="Helical" evidence="6">
    <location>
        <begin position="264"/>
        <end position="286"/>
    </location>
</feature>
<keyword evidence="3 6" id="KW-0812">Transmembrane</keyword>
<keyword evidence="4 6" id="KW-1133">Transmembrane helix</keyword>
<dbReference type="EMBL" id="JACIJK010000001">
    <property type="protein sequence ID" value="MBB5713736.1"/>
    <property type="molecule type" value="Genomic_DNA"/>
</dbReference>
<feature type="transmembrane region" description="Helical" evidence="6">
    <location>
        <begin position="319"/>
        <end position="336"/>
    </location>
</feature>
<dbReference type="PANTHER" id="PTHR22911">
    <property type="entry name" value="ACYL-MALONYL CONDENSING ENZYME-RELATED"/>
    <property type="match status" value="1"/>
</dbReference>
<proteinExistence type="inferred from homology"/>
<feature type="transmembrane region" description="Helical" evidence="6">
    <location>
        <begin position="179"/>
        <end position="199"/>
    </location>
</feature>
<keyword evidence="5 6" id="KW-0472">Membrane</keyword>
<evidence type="ECO:0000256" key="3">
    <source>
        <dbReference type="ARBA" id="ARBA00022692"/>
    </source>
</evidence>
<dbReference type="Proteomes" id="UP000546200">
    <property type="component" value="Unassembled WGS sequence"/>
</dbReference>
<comment type="similarity">
    <text evidence="2">Belongs to the drug/metabolite transporter (DMT) superfamily. 10 TMS drug/metabolite exporter (DME) (TC 2.A.7.3) family.</text>
</comment>
<evidence type="ECO:0000259" key="7">
    <source>
        <dbReference type="Pfam" id="PF00892"/>
    </source>
</evidence>
<dbReference type="InterPro" id="IPR000620">
    <property type="entry name" value="EamA_dom"/>
</dbReference>
<evidence type="ECO:0000313" key="8">
    <source>
        <dbReference type="EMBL" id="MBB5713736.1"/>
    </source>
</evidence>
<evidence type="ECO:0000256" key="6">
    <source>
        <dbReference type="SAM" id="Phobius"/>
    </source>
</evidence>
<dbReference type="SUPFAM" id="SSF103481">
    <property type="entry name" value="Multidrug resistance efflux transporter EmrE"/>
    <property type="match status" value="2"/>
</dbReference>
<reference evidence="8 9" key="1">
    <citation type="submission" date="2020-08" db="EMBL/GenBank/DDBJ databases">
        <title>Genomic Encyclopedia of Type Strains, Phase IV (KMG-IV): sequencing the most valuable type-strain genomes for metagenomic binning, comparative biology and taxonomic classification.</title>
        <authorList>
            <person name="Goeker M."/>
        </authorList>
    </citation>
    <scope>NUCLEOTIDE SEQUENCE [LARGE SCALE GENOMIC DNA]</scope>
    <source>
        <strain evidence="8 9">DSM 100044</strain>
    </source>
</reference>
<evidence type="ECO:0000256" key="1">
    <source>
        <dbReference type="ARBA" id="ARBA00004141"/>
    </source>
</evidence>
<accession>A0A7W9ET26</accession>
<evidence type="ECO:0000256" key="4">
    <source>
        <dbReference type="ARBA" id="ARBA00022989"/>
    </source>
</evidence>
<protein>
    <submittedName>
        <fullName evidence="8">S-adenosylmethionine uptake transporter</fullName>
    </submittedName>
</protein>
<dbReference type="RefSeq" id="WP_343055128.1">
    <property type="nucleotide sequence ID" value="NZ_JACIJK010000001.1"/>
</dbReference>
<evidence type="ECO:0000256" key="2">
    <source>
        <dbReference type="ARBA" id="ARBA00009853"/>
    </source>
</evidence>
<dbReference type="PANTHER" id="PTHR22911:SF6">
    <property type="entry name" value="SOLUTE CARRIER FAMILY 35 MEMBER G1"/>
    <property type="match status" value="1"/>
</dbReference>
<evidence type="ECO:0000256" key="5">
    <source>
        <dbReference type="ARBA" id="ARBA00023136"/>
    </source>
</evidence>
<feature type="domain" description="EamA" evidence="7">
    <location>
        <begin position="64"/>
        <end position="193"/>
    </location>
</feature>
<feature type="transmembrane region" description="Helical" evidence="6">
    <location>
        <begin position="238"/>
        <end position="258"/>
    </location>
</feature>
<feature type="transmembrane region" description="Helical" evidence="6">
    <location>
        <begin position="54"/>
        <end position="76"/>
    </location>
</feature>
<evidence type="ECO:0000313" key="9">
    <source>
        <dbReference type="Proteomes" id="UP000546200"/>
    </source>
</evidence>
<feature type="domain" description="EamA" evidence="7">
    <location>
        <begin position="207"/>
        <end position="334"/>
    </location>
</feature>
<feature type="transmembrane region" description="Helical" evidence="6">
    <location>
        <begin position="205"/>
        <end position="226"/>
    </location>
</feature>
<keyword evidence="9" id="KW-1185">Reference proteome</keyword>
<dbReference type="GO" id="GO:0016020">
    <property type="term" value="C:membrane"/>
    <property type="evidence" value="ECO:0007669"/>
    <property type="project" value="UniProtKB-SubCell"/>
</dbReference>
<dbReference type="Pfam" id="PF00892">
    <property type="entry name" value="EamA"/>
    <property type="match status" value="2"/>
</dbReference>